<accession>A0ABU6EYW1</accession>
<feature type="compositionally biased region" description="Basic and acidic residues" evidence="8">
    <location>
        <begin position="8"/>
        <end position="21"/>
    </location>
</feature>
<evidence type="ECO:0000256" key="1">
    <source>
        <dbReference type="ARBA" id="ARBA00004651"/>
    </source>
</evidence>
<sequence length="467" mass="49593">MTQTPTSRHADSEPEPREHADSPGPLPRRVYTVAVLGGLSGILYGYDSGAISGALAPLTEEFGLSTTGQGLVTSLLLLGALPAIAAGAVAARRWDRRHLLILAGAIFVLGSIGCAVSPNAPVLMASRFILGFAVGLANMFGLIYLSELAPKHLRGRITALYQLAVNVGILLAFTVGDVLSASGAWEWMLGLGAIPAIVFFIGMVTSPAGPRWLMMRGREADAEAVLTTLRTSPADAAAEVAEIRGSLAQQHTGLRELFTGHYRAPLRITLILTFFQVFTGINAVVYYAPIIFEHLTADSGSAGTIANYCVGAALVVSTAVSLPFIERLGRVRLLTLSLVAQVPPMIVLALFPDVTVVAVTCVFVYTFAFGIGLGPVFWLYCPEVLPLRARAVGMAVITFTQYLMNFLFSLVFPDVLHAIGAAVFGVFALLSAGAAWYVARKVPETAGKSLEEIEALWLRQPVRAATP</sequence>
<evidence type="ECO:0000256" key="6">
    <source>
        <dbReference type="ARBA" id="ARBA00023136"/>
    </source>
</evidence>
<dbReference type="PANTHER" id="PTHR48020">
    <property type="entry name" value="PROTON MYO-INOSITOL COTRANSPORTER"/>
    <property type="match status" value="1"/>
</dbReference>
<feature type="transmembrane region" description="Helical" evidence="9">
    <location>
        <begin position="30"/>
        <end position="51"/>
    </location>
</feature>
<feature type="transmembrane region" description="Helical" evidence="9">
    <location>
        <begin position="305"/>
        <end position="324"/>
    </location>
</feature>
<feature type="transmembrane region" description="Helical" evidence="9">
    <location>
        <begin position="357"/>
        <end position="380"/>
    </location>
</feature>
<name>A0ABU6EYW1_9ACTN</name>
<feature type="transmembrane region" description="Helical" evidence="9">
    <location>
        <begin position="392"/>
        <end position="412"/>
    </location>
</feature>
<dbReference type="PROSITE" id="PS00217">
    <property type="entry name" value="SUGAR_TRANSPORT_2"/>
    <property type="match status" value="1"/>
</dbReference>
<evidence type="ECO:0000256" key="8">
    <source>
        <dbReference type="SAM" id="MobiDB-lite"/>
    </source>
</evidence>
<dbReference type="Proteomes" id="UP001354931">
    <property type="component" value="Unassembled WGS sequence"/>
</dbReference>
<organism evidence="11 12">
    <name type="scientific">Streptomyces endophyticus</name>
    <dbReference type="NCBI Taxonomy" id="714166"/>
    <lineage>
        <taxon>Bacteria</taxon>
        <taxon>Bacillati</taxon>
        <taxon>Actinomycetota</taxon>
        <taxon>Actinomycetes</taxon>
        <taxon>Kitasatosporales</taxon>
        <taxon>Streptomycetaceae</taxon>
        <taxon>Streptomyces</taxon>
    </lineage>
</organism>
<dbReference type="InterPro" id="IPR050814">
    <property type="entry name" value="Myo-inositol_Transporter"/>
</dbReference>
<comment type="similarity">
    <text evidence="2 7">Belongs to the major facilitator superfamily. Sugar transporter (TC 2.A.1.1) family.</text>
</comment>
<feature type="transmembrane region" description="Helical" evidence="9">
    <location>
        <begin position="157"/>
        <end position="175"/>
    </location>
</feature>
<evidence type="ECO:0000256" key="7">
    <source>
        <dbReference type="RuleBase" id="RU003346"/>
    </source>
</evidence>
<dbReference type="SUPFAM" id="SSF103473">
    <property type="entry name" value="MFS general substrate transporter"/>
    <property type="match status" value="1"/>
</dbReference>
<feature type="transmembrane region" description="Helical" evidence="9">
    <location>
        <begin position="264"/>
        <end position="285"/>
    </location>
</feature>
<feature type="transmembrane region" description="Helical" evidence="9">
    <location>
        <begin position="187"/>
        <end position="208"/>
    </location>
</feature>
<evidence type="ECO:0000256" key="2">
    <source>
        <dbReference type="ARBA" id="ARBA00010992"/>
    </source>
</evidence>
<dbReference type="InterPro" id="IPR003663">
    <property type="entry name" value="Sugar/inositol_transpt"/>
</dbReference>
<dbReference type="NCBIfam" id="TIGR00879">
    <property type="entry name" value="SP"/>
    <property type="match status" value="1"/>
</dbReference>
<feature type="transmembrane region" description="Helical" evidence="9">
    <location>
        <begin position="418"/>
        <end position="439"/>
    </location>
</feature>
<reference evidence="11 12" key="1">
    <citation type="submission" date="2022-10" db="EMBL/GenBank/DDBJ databases">
        <authorList>
            <person name="Xie J."/>
            <person name="Shen N."/>
        </authorList>
    </citation>
    <scope>NUCLEOTIDE SEQUENCE [LARGE SCALE GENOMIC DNA]</scope>
    <source>
        <strain evidence="11 12">YIM65594</strain>
    </source>
</reference>
<feature type="region of interest" description="Disordered" evidence="8">
    <location>
        <begin position="1"/>
        <end position="26"/>
    </location>
</feature>
<evidence type="ECO:0000259" key="10">
    <source>
        <dbReference type="PROSITE" id="PS50850"/>
    </source>
</evidence>
<keyword evidence="5 9" id="KW-1133">Transmembrane helix</keyword>
<feature type="domain" description="Major facilitator superfamily (MFS) profile" evidence="10">
    <location>
        <begin position="33"/>
        <end position="446"/>
    </location>
</feature>
<keyword evidence="3 7" id="KW-0813">Transport</keyword>
<protein>
    <submittedName>
        <fullName evidence="11">Sugar porter family MFS transporter</fullName>
    </submittedName>
</protein>
<proteinExistence type="inferred from homology"/>
<comment type="caution">
    <text evidence="11">The sequence shown here is derived from an EMBL/GenBank/DDBJ whole genome shotgun (WGS) entry which is preliminary data.</text>
</comment>
<keyword evidence="6 9" id="KW-0472">Membrane</keyword>
<dbReference type="PANTHER" id="PTHR48020:SF12">
    <property type="entry name" value="PROTON MYO-INOSITOL COTRANSPORTER"/>
    <property type="match status" value="1"/>
</dbReference>
<evidence type="ECO:0000256" key="3">
    <source>
        <dbReference type="ARBA" id="ARBA00022448"/>
    </source>
</evidence>
<feature type="transmembrane region" description="Helical" evidence="9">
    <location>
        <begin position="124"/>
        <end position="145"/>
    </location>
</feature>
<dbReference type="PRINTS" id="PR00171">
    <property type="entry name" value="SUGRTRNSPORT"/>
</dbReference>
<dbReference type="EMBL" id="JAOZYC010000024">
    <property type="protein sequence ID" value="MEB8336892.1"/>
    <property type="molecule type" value="Genomic_DNA"/>
</dbReference>
<dbReference type="RefSeq" id="WP_326014524.1">
    <property type="nucleotide sequence ID" value="NZ_JAOZYC010000024.1"/>
</dbReference>
<gene>
    <name evidence="11" type="ORF">OKJ99_05095</name>
</gene>
<evidence type="ECO:0000313" key="11">
    <source>
        <dbReference type="EMBL" id="MEB8336892.1"/>
    </source>
</evidence>
<feature type="transmembrane region" description="Helical" evidence="9">
    <location>
        <begin position="331"/>
        <end position="351"/>
    </location>
</feature>
<dbReference type="PROSITE" id="PS50850">
    <property type="entry name" value="MFS"/>
    <property type="match status" value="1"/>
</dbReference>
<keyword evidence="12" id="KW-1185">Reference proteome</keyword>
<dbReference type="InterPro" id="IPR036259">
    <property type="entry name" value="MFS_trans_sf"/>
</dbReference>
<dbReference type="Pfam" id="PF00083">
    <property type="entry name" value="Sugar_tr"/>
    <property type="match status" value="1"/>
</dbReference>
<evidence type="ECO:0000256" key="9">
    <source>
        <dbReference type="SAM" id="Phobius"/>
    </source>
</evidence>
<comment type="subcellular location">
    <subcellularLocation>
        <location evidence="1">Cell membrane</location>
        <topology evidence="1">Multi-pass membrane protein</topology>
    </subcellularLocation>
</comment>
<keyword evidence="4 9" id="KW-0812">Transmembrane</keyword>
<dbReference type="InterPro" id="IPR005829">
    <property type="entry name" value="Sugar_transporter_CS"/>
</dbReference>
<evidence type="ECO:0000256" key="4">
    <source>
        <dbReference type="ARBA" id="ARBA00022692"/>
    </source>
</evidence>
<feature type="transmembrane region" description="Helical" evidence="9">
    <location>
        <begin position="98"/>
        <end position="118"/>
    </location>
</feature>
<dbReference type="Gene3D" id="1.20.1250.20">
    <property type="entry name" value="MFS general substrate transporter like domains"/>
    <property type="match status" value="1"/>
</dbReference>
<evidence type="ECO:0000313" key="12">
    <source>
        <dbReference type="Proteomes" id="UP001354931"/>
    </source>
</evidence>
<dbReference type="InterPro" id="IPR005828">
    <property type="entry name" value="MFS_sugar_transport-like"/>
</dbReference>
<evidence type="ECO:0000256" key="5">
    <source>
        <dbReference type="ARBA" id="ARBA00022989"/>
    </source>
</evidence>
<feature type="transmembrane region" description="Helical" evidence="9">
    <location>
        <begin position="71"/>
        <end position="91"/>
    </location>
</feature>
<dbReference type="InterPro" id="IPR020846">
    <property type="entry name" value="MFS_dom"/>
</dbReference>